<evidence type="ECO:0000259" key="7">
    <source>
        <dbReference type="Pfam" id="PF14322"/>
    </source>
</evidence>
<gene>
    <name evidence="8" type="ORF">D0C36_23805</name>
</gene>
<keyword evidence="4" id="KW-0472">Membrane</keyword>
<dbReference type="Pfam" id="PF14322">
    <property type="entry name" value="SusD-like_3"/>
    <property type="match status" value="1"/>
</dbReference>
<dbReference type="GO" id="GO:0009279">
    <property type="term" value="C:cell outer membrane"/>
    <property type="evidence" value="ECO:0007669"/>
    <property type="project" value="UniProtKB-SubCell"/>
</dbReference>
<dbReference type="InterPro" id="IPR012944">
    <property type="entry name" value="SusD_RagB_dom"/>
</dbReference>
<name>A0A372NNM4_9SPHI</name>
<evidence type="ECO:0000313" key="9">
    <source>
        <dbReference type="Proteomes" id="UP000264217"/>
    </source>
</evidence>
<dbReference type="Proteomes" id="UP000264217">
    <property type="component" value="Unassembled WGS sequence"/>
</dbReference>
<dbReference type="EMBL" id="QWDC01000007">
    <property type="protein sequence ID" value="RFZ89985.1"/>
    <property type="molecule type" value="Genomic_DNA"/>
</dbReference>
<dbReference type="Gene3D" id="1.25.40.390">
    <property type="match status" value="1"/>
</dbReference>
<evidence type="ECO:0000256" key="3">
    <source>
        <dbReference type="ARBA" id="ARBA00022729"/>
    </source>
</evidence>
<dbReference type="PROSITE" id="PS51257">
    <property type="entry name" value="PROKAR_LIPOPROTEIN"/>
    <property type="match status" value="1"/>
</dbReference>
<dbReference type="InterPro" id="IPR011990">
    <property type="entry name" value="TPR-like_helical_dom_sf"/>
</dbReference>
<keyword evidence="5" id="KW-0998">Cell outer membrane</keyword>
<dbReference type="OrthoDB" id="5694214at2"/>
<sequence>MKRIYNIKSLPLKWFMACFFVMMLGSCKLDEKVYDFVSPAEVGDSDASADKWALGAYNELGLMFRFGEFPAVLEYDNDYTTGPSWAFGELGAGNFQGNSKQTDPLWTYGYVMVHRANRAIINIEKMTKTTPEYKKNVLGEMYFLKAFSYFLMVRAYGDIPMFDKAVNDGADINQPRRPIKEVYAEIISLLSQAKDMMYTNAKAVPGRATAGAAAALLAKVYVTIGSASLPSGQVIVRGGKPFDLVNNVQIRTMPSPITYAKKQVKGYEEFDSKQYFKLAMDMAKEVINGNYGTYKLADFNNMWTAAGKNRDEHIFSVQGYTGDADLGNHLTRDFAGLVVNNQVISGMWYGQRDHWYKLFEPQDLRIVDGTMHRWSRNFDYANHIGTFYPNNDEYRKKALGYDEQTGVDGSGNPIIVHHPAVAPYNDGLNYGSGTDANYIAFLNKFAYPTDRTKDQSDVNYPFLRFADIKLIYAEAANEYNGGPTADALTALNDVRARSHANPKQMAGDGNVGSLVAFRSAVIEERAMELALEGDRRWDLIRWGIYLDVMNSIQGNDEVGVTKVRAERNLLYPLPISEVTTNTAIHGNNPGWN</sequence>
<dbReference type="RefSeq" id="WP_117394239.1">
    <property type="nucleotide sequence ID" value="NZ_QWDC01000007.1"/>
</dbReference>
<evidence type="ECO:0000259" key="6">
    <source>
        <dbReference type="Pfam" id="PF07980"/>
    </source>
</evidence>
<evidence type="ECO:0000256" key="1">
    <source>
        <dbReference type="ARBA" id="ARBA00004442"/>
    </source>
</evidence>
<protein>
    <submittedName>
        <fullName evidence="8">RagB/SusD family nutrient uptake outer membrane protein</fullName>
    </submittedName>
</protein>
<accession>A0A372NNM4</accession>
<dbReference type="AlphaFoldDB" id="A0A372NNM4"/>
<comment type="subcellular location">
    <subcellularLocation>
        <location evidence="1">Cell outer membrane</location>
    </subcellularLocation>
</comment>
<dbReference type="InterPro" id="IPR033985">
    <property type="entry name" value="SusD-like_N"/>
</dbReference>
<comment type="caution">
    <text evidence="8">The sequence shown here is derived from an EMBL/GenBank/DDBJ whole genome shotgun (WGS) entry which is preliminary data.</text>
</comment>
<dbReference type="SUPFAM" id="SSF48452">
    <property type="entry name" value="TPR-like"/>
    <property type="match status" value="1"/>
</dbReference>
<proteinExistence type="inferred from homology"/>
<comment type="similarity">
    <text evidence="2">Belongs to the SusD family.</text>
</comment>
<feature type="domain" description="RagB/SusD" evidence="6">
    <location>
        <begin position="387"/>
        <end position="591"/>
    </location>
</feature>
<evidence type="ECO:0000256" key="4">
    <source>
        <dbReference type="ARBA" id="ARBA00023136"/>
    </source>
</evidence>
<keyword evidence="9" id="KW-1185">Reference proteome</keyword>
<reference evidence="8 9" key="1">
    <citation type="submission" date="2018-08" db="EMBL/GenBank/DDBJ databases">
        <title>Mucilaginibacter sp. MYSH2.</title>
        <authorList>
            <person name="Seo T."/>
        </authorList>
    </citation>
    <scope>NUCLEOTIDE SEQUENCE [LARGE SCALE GENOMIC DNA]</scope>
    <source>
        <strain evidence="8 9">MYSH2</strain>
    </source>
</reference>
<organism evidence="8 9">
    <name type="scientific">Mucilaginibacter conchicola</name>
    <dbReference type="NCBI Taxonomy" id="2303333"/>
    <lineage>
        <taxon>Bacteria</taxon>
        <taxon>Pseudomonadati</taxon>
        <taxon>Bacteroidota</taxon>
        <taxon>Sphingobacteriia</taxon>
        <taxon>Sphingobacteriales</taxon>
        <taxon>Sphingobacteriaceae</taxon>
        <taxon>Mucilaginibacter</taxon>
    </lineage>
</organism>
<evidence type="ECO:0000313" key="8">
    <source>
        <dbReference type="EMBL" id="RFZ89985.1"/>
    </source>
</evidence>
<dbReference type="Pfam" id="PF07980">
    <property type="entry name" value="SusD_RagB"/>
    <property type="match status" value="1"/>
</dbReference>
<evidence type="ECO:0000256" key="2">
    <source>
        <dbReference type="ARBA" id="ARBA00006275"/>
    </source>
</evidence>
<evidence type="ECO:0000256" key="5">
    <source>
        <dbReference type="ARBA" id="ARBA00023237"/>
    </source>
</evidence>
<keyword evidence="3" id="KW-0732">Signal</keyword>
<feature type="domain" description="SusD-like N-terminal" evidence="7">
    <location>
        <begin position="101"/>
        <end position="221"/>
    </location>
</feature>